<dbReference type="OrthoDB" id="2679416at2"/>
<name>A0A1D8ASS4_9BACT</name>
<evidence type="ECO:0000313" key="3">
    <source>
        <dbReference type="EMBL" id="AOS43941.1"/>
    </source>
</evidence>
<dbReference type="InterPro" id="IPR011989">
    <property type="entry name" value="ARM-like"/>
</dbReference>
<dbReference type="InterPro" id="IPR016024">
    <property type="entry name" value="ARM-type_fold"/>
</dbReference>
<accession>A0A1D8ASS4</accession>
<feature type="compositionally biased region" description="Low complexity" evidence="1">
    <location>
        <begin position="291"/>
        <end position="305"/>
    </location>
</feature>
<keyword evidence="4" id="KW-1185">Reference proteome</keyword>
<evidence type="ECO:0000313" key="4">
    <source>
        <dbReference type="Proteomes" id="UP000095228"/>
    </source>
</evidence>
<proteinExistence type="predicted"/>
<dbReference type="AlphaFoldDB" id="A0A1D8ASS4"/>
<dbReference type="Pfam" id="PF13490">
    <property type="entry name" value="zf-HC2"/>
    <property type="match status" value="1"/>
</dbReference>
<evidence type="ECO:0000256" key="1">
    <source>
        <dbReference type="SAM" id="MobiDB-lite"/>
    </source>
</evidence>
<dbReference type="STRING" id="1838286.Verru16b_01001"/>
<evidence type="ECO:0000259" key="2">
    <source>
        <dbReference type="Pfam" id="PF13490"/>
    </source>
</evidence>
<gene>
    <name evidence="3" type="ORF">Verru16b_01001</name>
</gene>
<dbReference type="RefSeq" id="WP_069961248.1">
    <property type="nucleotide sequence ID" value="NZ_CP016094.1"/>
</dbReference>
<dbReference type="Gene3D" id="1.25.10.10">
    <property type="entry name" value="Leucine-rich Repeat Variant"/>
    <property type="match status" value="1"/>
</dbReference>
<dbReference type="EMBL" id="CP016094">
    <property type="protein sequence ID" value="AOS43941.1"/>
    <property type="molecule type" value="Genomic_DNA"/>
</dbReference>
<reference evidence="3 4" key="1">
    <citation type="submission" date="2016-06" db="EMBL/GenBank/DDBJ databases">
        <title>Three novel species with peptidoglycan cell walls form the new genus Lacunisphaera gen. nov. in the family Opitutaceae of the verrucomicrobial subdivision 4.</title>
        <authorList>
            <person name="Rast P."/>
            <person name="Gloeckner I."/>
            <person name="Jogler M."/>
            <person name="Boedeker C."/>
            <person name="Jeske O."/>
            <person name="Wiegand S."/>
            <person name="Reinhardt R."/>
            <person name="Schumann P."/>
            <person name="Rohde M."/>
            <person name="Spring S."/>
            <person name="Gloeckner F.O."/>
            <person name="Jogler C."/>
        </authorList>
    </citation>
    <scope>NUCLEOTIDE SEQUENCE [LARGE SCALE GENOMIC DNA]</scope>
    <source>
        <strain evidence="3 4">IG16b</strain>
    </source>
</reference>
<dbReference type="InterPro" id="IPR041916">
    <property type="entry name" value="Anti_sigma_zinc_sf"/>
</dbReference>
<dbReference type="SUPFAM" id="SSF48371">
    <property type="entry name" value="ARM repeat"/>
    <property type="match status" value="1"/>
</dbReference>
<organism evidence="3 4">
    <name type="scientific">Lacunisphaera limnophila</name>
    <dbReference type="NCBI Taxonomy" id="1838286"/>
    <lineage>
        <taxon>Bacteria</taxon>
        <taxon>Pseudomonadati</taxon>
        <taxon>Verrucomicrobiota</taxon>
        <taxon>Opitutia</taxon>
        <taxon>Opitutales</taxon>
        <taxon>Opitutaceae</taxon>
        <taxon>Lacunisphaera</taxon>
    </lineage>
</organism>
<dbReference type="InterPro" id="IPR027383">
    <property type="entry name" value="Znf_put"/>
</dbReference>
<feature type="compositionally biased region" description="Basic and acidic residues" evidence="1">
    <location>
        <begin position="267"/>
        <end position="277"/>
    </location>
</feature>
<feature type="domain" description="Putative zinc-finger" evidence="2">
    <location>
        <begin position="3"/>
        <end position="37"/>
    </location>
</feature>
<sequence>MNCQRVQDHFIDYQDGTLAAEDSAALRAHLASCPTCQREWSALQEITRKLEALPAAEEPSPRLREQFYAMLETHQREADSVSPFALARSRLDRFFAALLPSTPALQFAGALAALAVGVFTGARYLTPPPSAAAPVAVVDQAAQQKIADLEAQVKDMGSLVAASLLQQKSTSERITTMLATMDLKSPDRRVLTDVVSALALDPSVNVRLAAVEALTDHADQAVVRQGLLAALTRETAPLVQVAIIELLADVREFDAAPLFERLSRDEATDQNVRDSARRGLAVLRTPSPTDPLKNNNPSNPAPAVS</sequence>
<dbReference type="Proteomes" id="UP000095228">
    <property type="component" value="Chromosome"/>
</dbReference>
<feature type="region of interest" description="Disordered" evidence="1">
    <location>
        <begin position="267"/>
        <end position="305"/>
    </location>
</feature>
<dbReference type="Gene3D" id="1.10.10.1320">
    <property type="entry name" value="Anti-sigma factor, zinc-finger domain"/>
    <property type="match status" value="1"/>
</dbReference>
<dbReference type="KEGG" id="obg:Verru16b_01001"/>
<protein>
    <recommendedName>
        <fullName evidence="2">Putative zinc-finger domain-containing protein</fullName>
    </recommendedName>
</protein>